<feature type="transmembrane region" description="Helical" evidence="2">
    <location>
        <begin position="764"/>
        <end position="786"/>
    </location>
</feature>
<protein>
    <recommendedName>
        <fullName evidence="3">Acyltransferase 3 domain-containing protein</fullName>
    </recommendedName>
</protein>
<feature type="transmembrane region" description="Helical" evidence="2">
    <location>
        <begin position="924"/>
        <end position="943"/>
    </location>
</feature>
<dbReference type="GO" id="GO:0000271">
    <property type="term" value="P:polysaccharide biosynthetic process"/>
    <property type="evidence" value="ECO:0007669"/>
    <property type="project" value="TreeGrafter"/>
</dbReference>
<dbReference type="EMBL" id="JAENGZ010000050">
    <property type="protein sequence ID" value="KAG6971554.1"/>
    <property type="molecule type" value="Genomic_DNA"/>
</dbReference>
<feature type="region of interest" description="Disordered" evidence="1">
    <location>
        <begin position="1"/>
        <end position="71"/>
    </location>
</feature>
<dbReference type="OrthoDB" id="207378at2759"/>
<proteinExistence type="predicted"/>
<feature type="region of interest" description="Disordered" evidence="1">
    <location>
        <begin position="597"/>
        <end position="628"/>
    </location>
</feature>
<feature type="domain" description="Acyltransferase 3" evidence="3">
    <location>
        <begin position="638"/>
        <end position="966"/>
    </location>
</feature>
<feature type="transmembrane region" description="Helical" evidence="2">
    <location>
        <begin position="717"/>
        <end position="733"/>
    </location>
</feature>
<dbReference type="InterPro" id="IPR002656">
    <property type="entry name" value="Acyl_transf_3_dom"/>
</dbReference>
<dbReference type="AlphaFoldDB" id="A0A8T1UZQ8"/>
<gene>
    <name evidence="4" type="ORF">JG687_00001966</name>
</gene>
<feature type="transmembrane region" description="Helical" evidence="2">
    <location>
        <begin position="107"/>
        <end position="128"/>
    </location>
</feature>
<name>A0A8T1UZQ8_9STRA</name>
<evidence type="ECO:0000259" key="3">
    <source>
        <dbReference type="Pfam" id="PF01757"/>
    </source>
</evidence>
<keyword evidence="2" id="KW-0812">Transmembrane</keyword>
<feature type="transmembrane region" description="Helical" evidence="2">
    <location>
        <begin position="335"/>
        <end position="354"/>
    </location>
</feature>
<accession>A0A8T1UZQ8</accession>
<feature type="transmembrane region" description="Helical" evidence="2">
    <location>
        <begin position="895"/>
        <end position="917"/>
    </location>
</feature>
<evidence type="ECO:0000313" key="4">
    <source>
        <dbReference type="EMBL" id="KAG6971554.1"/>
    </source>
</evidence>
<evidence type="ECO:0000313" key="5">
    <source>
        <dbReference type="Proteomes" id="UP000688947"/>
    </source>
</evidence>
<keyword evidence="2" id="KW-1133">Transmembrane helix</keyword>
<feature type="compositionally biased region" description="Polar residues" evidence="1">
    <location>
        <begin position="52"/>
        <end position="61"/>
    </location>
</feature>
<dbReference type="VEuPathDB" id="FungiDB:PC110_g4945"/>
<dbReference type="VEuPathDB" id="FungiDB:PC110_g4946"/>
<feature type="transmembrane region" description="Helical" evidence="2">
    <location>
        <begin position="862"/>
        <end position="883"/>
    </location>
</feature>
<sequence length="1020" mass="116665">MLKSTRNDTPTGEDLELGDSATPAQDIQLNVLGASDAETSTTSSDSEDQTFVGRTNVSTKSSVEKLPEPKPLHAPPTKVLFLDGVRGLAAILVVAQHSKEYLQGFNLGAVAVDAFFVLSSFLLTWLFMKKSMKLLAQGAGIRVWVFALVDYFSKRFFRVYPLFAITAIGISFMSAEDQRRYFLFLNPGDFDLYQVLTFEFNHRQFVLWTLPLEISFYFVIPVFVLVILGMRRFWWFAVAPLAVWVVHQGIYEYRTSHTPLEPHIPTFLSGSLAAVVFVQLDSWIKSTGFKFRWWHTLMLRTVEGLTIAVLLSVCFKGLFFDWVKPNPVPAAKGFPFVSALLTTIFVVEMIRPSCVSTMFEWSVLRYWGKISFSVYLLHSFVIWNPTISAQPKYFNRLFARIFLLLLLATTSYYLIEYPSQLLAQRISRFLAARETKGAGSLVKFTCMERINMKRRAAVEMKLPLQEFTEVALSSQVKSYLSQEFQQRQTCRVKIGTKRNLEVPRLLEKLVRALLDFPSNLVEHPGSGFPAALRAASTMVWCCYPSSLPNRLNVRHIELGAGKMLQDAGDTKPRNQIEGDTVSPSGAVQLQVIELSEEETSTSSSDSEDQTFVRQATSTKSSVEKLPESNQAAPQTKVLFLDGLRGLAAMMVVVQHSREFVPSLHLGSAAVDVFFILSSFLLTWLFMKKSMKLLAQGAGVRTWVFTLLDYFQKRFFRVYPLFAVTAIVLHFLSFENQHRYFIVHKPNQVELYETLTFEYEHRYHVFWTLPLEIEYYFIIPVFVLVILRMRRYWWVGAVPLFVWIVHEGWTLVRNSHTPLSLHLHTFMLGSLAAVVFVKIDLWIKKTGFKFRLWHTALLRAVEYLLIALMLSVLFHGLLFDWVMANPAPPPEGFPFISVYVASILVIEIIHPSCVSTMLEWNVFRFWGKISFSIYLLHTFVVKYPAISHQPNYFNRLFARLFLVIALATASYYAIEYPSQLMAQRISRFLAAQEKKSSGGLGKFACMEKINRRMQSTTVVVK</sequence>
<evidence type="ECO:0000256" key="2">
    <source>
        <dbReference type="SAM" id="Phobius"/>
    </source>
</evidence>
<feature type="transmembrane region" description="Helical" evidence="2">
    <location>
        <begin position="305"/>
        <end position="323"/>
    </location>
</feature>
<keyword evidence="2" id="KW-0472">Membrane</keyword>
<dbReference type="GO" id="GO:0016020">
    <property type="term" value="C:membrane"/>
    <property type="evidence" value="ECO:0007669"/>
    <property type="project" value="TreeGrafter"/>
</dbReference>
<dbReference type="PANTHER" id="PTHR23028:SF53">
    <property type="entry name" value="ACYL_TRANSF_3 DOMAIN-CONTAINING PROTEIN"/>
    <property type="match status" value="1"/>
</dbReference>
<dbReference type="Pfam" id="PF01757">
    <property type="entry name" value="Acyl_transf_3"/>
    <property type="match status" value="2"/>
</dbReference>
<reference evidence="4" key="1">
    <citation type="submission" date="2021-01" db="EMBL/GenBank/DDBJ databases">
        <title>Phytophthora aleatoria, a newly-described species from Pinus radiata is distinct from Phytophthora cactorum isolates based on comparative genomics.</title>
        <authorList>
            <person name="Mcdougal R."/>
            <person name="Panda P."/>
            <person name="Williams N."/>
            <person name="Studholme D.J."/>
        </authorList>
    </citation>
    <scope>NUCLEOTIDE SEQUENCE</scope>
    <source>
        <strain evidence="4">NZFS 3830</strain>
    </source>
</reference>
<feature type="transmembrane region" description="Helical" evidence="2">
    <location>
        <begin position="791"/>
        <end position="808"/>
    </location>
</feature>
<organism evidence="4 5">
    <name type="scientific">Phytophthora cactorum</name>
    <dbReference type="NCBI Taxonomy" id="29920"/>
    <lineage>
        <taxon>Eukaryota</taxon>
        <taxon>Sar</taxon>
        <taxon>Stramenopiles</taxon>
        <taxon>Oomycota</taxon>
        <taxon>Peronosporomycetes</taxon>
        <taxon>Peronosporales</taxon>
        <taxon>Peronosporaceae</taxon>
        <taxon>Phytophthora</taxon>
    </lineage>
</organism>
<comment type="caution">
    <text evidence="4">The sequence shown here is derived from an EMBL/GenBank/DDBJ whole genome shotgun (WGS) entry which is preliminary data.</text>
</comment>
<dbReference type="PANTHER" id="PTHR23028">
    <property type="entry name" value="ACETYLTRANSFERASE"/>
    <property type="match status" value="1"/>
</dbReference>
<feature type="compositionally biased region" description="Low complexity" evidence="1">
    <location>
        <begin position="34"/>
        <end position="44"/>
    </location>
</feature>
<dbReference type="InterPro" id="IPR050879">
    <property type="entry name" value="Acyltransferase_3"/>
</dbReference>
<feature type="transmembrane region" description="Helical" evidence="2">
    <location>
        <begin position="955"/>
        <end position="973"/>
    </location>
</feature>
<dbReference type="GO" id="GO:0016747">
    <property type="term" value="F:acyltransferase activity, transferring groups other than amino-acyl groups"/>
    <property type="evidence" value="ECO:0007669"/>
    <property type="project" value="InterPro"/>
</dbReference>
<dbReference type="Proteomes" id="UP000688947">
    <property type="component" value="Unassembled WGS sequence"/>
</dbReference>
<feature type="transmembrane region" description="Helical" evidence="2">
    <location>
        <begin position="159"/>
        <end position="175"/>
    </location>
</feature>
<feature type="transmembrane region" description="Helical" evidence="2">
    <location>
        <begin position="820"/>
        <end position="842"/>
    </location>
</feature>
<feature type="transmembrane region" description="Helical" evidence="2">
    <location>
        <begin position="263"/>
        <end position="284"/>
    </location>
</feature>
<feature type="domain" description="Acyltransferase 3" evidence="3">
    <location>
        <begin position="80"/>
        <end position="407"/>
    </location>
</feature>
<feature type="compositionally biased region" description="Basic and acidic residues" evidence="1">
    <location>
        <begin position="62"/>
        <end position="71"/>
    </location>
</feature>
<feature type="transmembrane region" description="Helical" evidence="2">
    <location>
        <begin position="205"/>
        <end position="226"/>
    </location>
</feature>
<feature type="transmembrane region" description="Helical" evidence="2">
    <location>
        <begin position="233"/>
        <end position="251"/>
    </location>
</feature>
<evidence type="ECO:0000256" key="1">
    <source>
        <dbReference type="SAM" id="MobiDB-lite"/>
    </source>
</evidence>
<feature type="transmembrane region" description="Helical" evidence="2">
    <location>
        <begin position="397"/>
        <end position="415"/>
    </location>
</feature>
<feature type="transmembrane region" description="Helical" evidence="2">
    <location>
        <begin position="665"/>
        <end position="686"/>
    </location>
</feature>
<feature type="compositionally biased region" description="Polar residues" evidence="1">
    <location>
        <begin position="609"/>
        <end position="620"/>
    </location>
</feature>